<dbReference type="SUPFAM" id="SSF82171">
    <property type="entry name" value="DPP6 N-terminal domain-like"/>
    <property type="match status" value="1"/>
</dbReference>
<dbReference type="InterPro" id="IPR001375">
    <property type="entry name" value="Peptidase_S9_cat"/>
</dbReference>
<feature type="domain" description="Dipeptidylpeptidase IV N-terminal" evidence="3">
    <location>
        <begin position="185"/>
        <end position="526"/>
    </location>
</feature>
<evidence type="ECO:0000259" key="3">
    <source>
        <dbReference type="Pfam" id="PF00930"/>
    </source>
</evidence>
<dbReference type="AlphaFoldDB" id="A0A1G6NW19"/>
<evidence type="ECO:0000313" key="5">
    <source>
        <dbReference type="Proteomes" id="UP000199452"/>
    </source>
</evidence>
<dbReference type="GO" id="GO:0008239">
    <property type="term" value="F:dipeptidyl-peptidase activity"/>
    <property type="evidence" value="ECO:0007669"/>
    <property type="project" value="TreeGrafter"/>
</dbReference>
<accession>A0A1G6NW19</accession>
<keyword evidence="5" id="KW-1185">Reference proteome</keyword>
<dbReference type="GO" id="GO:0008236">
    <property type="term" value="F:serine-type peptidase activity"/>
    <property type="evidence" value="ECO:0007669"/>
    <property type="project" value="InterPro"/>
</dbReference>
<dbReference type="RefSeq" id="WP_170830104.1">
    <property type="nucleotide sequence ID" value="NZ_FMYP01000046.1"/>
</dbReference>
<organism evidence="4 5">
    <name type="scientific">Williamwhitmania taraxaci</name>
    <dbReference type="NCBI Taxonomy" id="1640674"/>
    <lineage>
        <taxon>Bacteria</taxon>
        <taxon>Pseudomonadati</taxon>
        <taxon>Bacteroidota</taxon>
        <taxon>Bacteroidia</taxon>
        <taxon>Bacteroidales</taxon>
        <taxon>Williamwhitmaniaceae</taxon>
        <taxon>Williamwhitmania</taxon>
    </lineage>
</organism>
<dbReference type="SUPFAM" id="SSF53474">
    <property type="entry name" value="alpha/beta-Hydrolases"/>
    <property type="match status" value="1"/>
</dbReference>
<dbReference type="InterPro" id="IPR050278">
    <property type="entry name" value="Serine_Prot_S9B/DPPIV"/>
</dbReference>
<dbReference type="GO" id="GO:0006508">
    <property type="term" value="P:proteolysis"/>
    <property type="evidence" value="ECO:0007669"/>
    <property type="project" value="InterPro"/>
</dbReference>
<feature type="chain" id="PRO_5011706577" evidence="1">
    <location>
        <begin position="22"/>
        <end position="835"/>
    </location>
</feature>
<dbReference type="EMBL" id="FMYP01000046">
    <property type="protein sequence ID" value="SDC71821.1"/>
    <property type="molecule type" value="Genomic_DNA"/>
</dbReference>
<feature type="signal peptide" evidence="1">
    <location>
        <begin position="1"/>
        <end position="21"/>
    </location>
</feature>
<reference evidence="4 5" key="1">
    <citation type="submission" date="2016-09" db="EMBL/GenBank/DDBJ databases">
        <authorList>
            <person name="Capua I."/>
            <person name="De Benedictis P."/>
            <person name="Joannis T."/>
            <person name="Lombin L.H."/>
            <person name="Cattoli G."/>
        </authorList>
    </citation>
    <scope>NUCLEOTIDE SEQUENCE [LARGE SCALE GENOMIC DNA]</scope>
    <source>
        <strain evidence="4 5">A7P-90m</strain>
    </source>
</reference>
<dbReference type="PANTHER" id="PTHR11731">
    <property type="entry name" value="PROTEASE FAMILY S9B,C DIPEPTIDYL-PEPTIDASE IV-RELATED"/>
    <property type="match status" value="1"/>
</dbReference>
<dbReference type="Gene3D" id="2.140.10.30">
    <property type="entry name" value="Dipeptidylpeptidase IV, N-terminal domain"/>
    <property type="match status" value="1"/>
</dbReference>
<dbReference type="InterPro" id="IPR029058">
    <property type="entry name" value="AB_hydrolase_fold"/>
</dbReference>
<protein>
    <submittedName>
        <fullName evidence="4">Dipeptidyl aminopeptidase/acylaminoacyl peptidase</fullName>
    </submittedName>
</protein>
<proteinExistence type="predicted"/>
<feature type="domain" description="Peptidase S9 prolyl oligopeptidase catalytic" evidence="2">
    <location>
        <begin position="616"/>
        <end position="800"/>
    </location>
</feature>
<dbReference type="InterPro" id="IPR002469">
    <property type="entry name" value="Peptidase_S9B_N"/>
</dbReference>
<gene>
    <name evidence="4" type="ORF">SAMN05216323_10469</name>
</gene>
<dbReference type="Proteomes" id="UP000199452">
    <property type="component" value="Unassembled WGS sequence"/>
</dbReference>
<evidence type="ECO:0000256" key="1">
    <source>
        <dbReference type="SAM" id="SignalP"/>
    </source>
</evidence>
<dbReference type="Gene3D" id="3.40.50.1820">
    <property type="entry name" value="alpha/beta hydrolase"/>
    <property type="match status" value="1"/>
</dbReference>
<dbReference type="Pfam" id="PF00930">
    <property type="entry name" value="DPPIV_N"/>
    <property type="match status" value="1"/>
</dbReference>
<evidence type="ECO:0000313" key="4">
    <source>
        <dbReference type="EMBL" id="SDC71821.1"/>
    </source>
</evidence>
<name>A0A1G6NW19_9BACT</name>
<dbReference type="STRING" id="1640674.SAMN05216323_10469"/>
<dbReference type="Pfam" id="PF00326">
    <property type="entry name" value="Peptidase_S9"/>
    <property type="match status" value="1"/>
</dbReference>
<dbReference type="GO" id="GO:0004177">
    <property type="term" value="F:aminopeptidase activity"/>
    <property type="evidence" value="ECO:0007669"/>
    <property type="project" value="UniProtKB-KW"/>
</dbReference>
<dbReference type="PANTHER" id="PTHR11731:SF193">
    <property type="entry name" value="DIPEPTIDYL PEPTIDASE 9"/>
    <property type="match status" value="1"/>
</dbReference>
<sequence length="835" mass="95456">MRKSIYCLTFLLLASANMLVGQNKPIEKANYQLASRFSPKKVGKMVFSTNVDPHWLKNSERFWYSFETPSGKSYYIVDPAAKSKKILFDNVSMAAQMSRLTKDPFDAQHLPIEKIKFIKNETIIQFEVKSKLMDEDKKDADEDDMKKKDKKKDADKGKADKKIFHFEYNLAAGKLTLVDDFKKIKENPDWANISPDGEKVVFSKKDNLYWMDKASYAKALKDEKDSTIVEHQITKDGVKDYSYGYTKENEDNEEEVKNIDNRKPTYILWSHDSKFFAISRNDSRKVKDLWVIKSLSSPRPTLETYKYQMPGEKESPIEALQVYNMAADTMVTIDVTGFKDQTLSMFSAPRLKKDRDDDYTASKWLSKTNDKFYFSRISRDLKRADICYADPSTGKVTVVIEERLNTYIDLNDLGLVNNGKELIHWSERDGWGHFYLYDGNGKLKNQITSGPFHCESIEGIDEAGRVLYFTANGLEANEDPYYLHLYRINFDGSGLKLLNKGNFDNAVSLSDGCRYFVNNFSRVNTTPESVVMDNQGTRIANLEKADLSLLIQAGFKFPEPFTVKADDGITDLYGVMYKPFDFDSTKLYPIIEYVYPGPQTEAVNKAFSARLDRTDRLAQLGFVVITVGNRGGHPARSKWYHNYGYGNLKNYGLADKKAAIEQLADRYAYIDINKVGIHGHSGGGFMSTAAMLVYPDFFKVACSNAGNHENNIYNRWWSEKHHGIKEITDTAGKVSFEYDIDKNSKLASNLKGHLLLTTGEIDNNVHPGNTIRVANALVRANKRFDLFVFPGQRHGYGDMNEYYFWLMGDYFSKHLIGDNSQGVDITEMNRDIELK</sequence>
<keyword evidence="4" id="KW-0031">Aminopeptidase</keyword>
<keyword evidence="4" id="KW-0378">Hydrolase</keyword>
<keyword evidence="1" id="KW-0732">Signal</keyword>
<keyword evidence="4" id="KW-0645">Protease</keyword>
<evidence type="ECO:0000259" key="2">
    <source>
        <dbReference type="Pfam" id="PF00326"/>
    </source>
</evidence>